<gene>
    <name evidence="1" type="ORF">ANANG_G00174250</name>
</gene>
<comment type="caution">
    <text evidence="1">The sequence shown here is derived from an EMBL/GenBank/DDBJ whole genome shotgun (WGS) entry which is preliminary data.</text>
</comment>
<dbReference type="EMBL" id="JAFIRN010000009">
    <property type="protein sequence ID" value="KAG5842116.1"/>
    <property type="molecule type" value="Genomic_DNA"/>
</dbReference>
<keyword evidence="2" id="KW-1185">Reference proteome</keyword>
<sequence>MSTSATFQTELVAIMEVLTKAAVTEISKLVDDGYAVLRLEISRSHLENEELKRQLAIQMDTKRRTPQSSITYINTGVCRGHLYNDKGRTAMAGGVFGEFVAGWRGDVECATMDNRRNCDDKSLYPCEEMVESQLIKAERLEEDLESSDLPQRLNICENRAVESDGGERFQYRRCLCKNLDGVIKP</sequence>
<evidence type="ECO:0000313" key="1">
    <source>
        <dbReference type="EMBL" id="KAG5842116.1"/>
    </source>
</evidence>
<dbReference type="AlphaFoldDB" id="A0A9D3M401"/>
<accession>A0A9D3M401</accession>
<reference evidence="1" key="1">
    <citation type="submission" date="2021-01" db="EMBL/GenBank/DDBJ databases">
        <title>A chromosome-scale assembly of European eel, Anguilla anguilla.</title>
        <authorList>
            <person name="Henkel C."/>
            <person name="Jong-Raadsen S.A."/>
            <person name="Dufour S."/>
            <person name="Weltzien F.-A."/>
            <person name="Palstra A.P."/>
            <person name="Pelster B."/>
            <person name="Spaink H.P."/>
            <person name="Van Den Thillart G.E."/>
            <person name="Jansen H."/>
            <person name="Zahm M."/>
            <person name="Klopp C."/>
            <person name="Cedric C."/>
            <person name="Louis A."/>
            <person name="Berthelot C."/>
            <person name="Parey E."/>
            <person name="Roest Crollius H."/>
            <person name="Montfort J."/>
            <person name="Robinson-Rechavi M."/>
            <person name="Bucao C."/>
            <person name="Bouchez O."/>
            <person name="Gislard M."/>
            <person name="Lluch J."/>
            <person name="Milhes M."/>
            <person name="Lampietro C."/>
            <person name="Lopez Roques C."/>
            <person name="Donnadieu C."/>
            <person name="Braasch I."/>
            <person name="Desvignes T."/>
            <person name="Postlethwait J."/>
            <person name="Bobe J."/>
            <person name="Guiguen Y."/>
            <person name="Dirks R."/>
        </authorList>
    </citation>
    <scope>NUCLEOTIDE SEQUENCE</scope>
    <source>
        <strain evidence="1">Tag_6206</strain>
        <tissue evidence="1">Liver</tissue>
    </source>
</reference>
<organism evidence="1 2">
    <name type="scientific">Anguilla anguilla</name>
    <name type="common">European freshwater eel</name>
    <name type="synonym">Muraena anguilla</name>
    <dbReference type="NCBI Taxonomy" id="7936"/>
    <lineage>
        <taxon>Eukaryota</taxon>
        <taxon>Metazoa</taxon>
        <taxon>Chordata</taxon>
        <taxon>Craniata</taxon>
        <taxon>Vertebrata</taxon>
        <taxon>Euteleostomi</taxon>
        <taxon>Actinopterygii</taxon>
        <taxon>Neopterygii</taxon>
        <taxon>Teleostei</taxon>
        <taxon>Anguilliformes</taxon>
        <taxon>Anguillidae</taxon>
        <taxon>Anguilla</taxon>
    </lineage>
</organism>
<evidence type="ECO:0000313" key="2">
    <source>
        <dbReference type="Proteomes" id="UP001044222"/>
    </source>
</evidence>
<name>A0A9D3M401_ANGAN</name>
<proteinExistence type="predicted"/>
<protein>
    <submittedName>
        <fullName evidence="1">Uncharacterized protein</fullName>
    </submittedName>
</protein>
<dbReference type="Proteomes" id="UP001044222">
    <property type="component" value="Chromosome 9"/>
</dbReference>